<dbReference type="Proteomes" id="UP001168821">
    <property type="component" value="Unassembled WGS sequence"/>
</dbReference>
<feature type="non-terminal residue" evidence="1">
    <location>
        <position position="55"/>
    </location>
</feature>
<dbReference type="EMBL" id="JALNTZ010001080">
    <property type="protein sequence ID" value="KAJ3628720.1"/>
    <property type="molecule type" value="Genomic_DNA"/>
</dbReference>
<evidence type="ECO:0000313" key="2">
    <source>
        <dbReference type="Proteomes" id="UP001168821"/>
    </source>
</evidence>
<proteinExistence type="predicted"/>
<accession>A0AA38HIU3</accession>
<name>A0AA38HIU3_9CUCU</name>
<protein>
    <submittedName>
        <fullName evidence="1">Uncharacterized protein</fullName>
    </submittedName>
</protein>
<organism evidence="1 2">
    <name type="scientific">Zophobas morio</name>
    <dbReference type="NCBI Taxonomy" id="2755281"/>
    <lineage>
        <taxon>Eukaryota</taxon>
        <taxon>Metazoa</taxon>
        <taxon>Ecdysozoa</taxon>
        <taxon>Arthropoda</taxon>
        <taxon>Hexapoda</taxon>
        <taxon>Insecta</taxon>
        <taxon>Pterygota</taxon>
        <taxon>Neoptera</taxon>
        <taxon>Endopterygota</taxon>
        <taxon>Coleoptera</taxon>
        <taxon>Polyphaga</taxon>
        <taxon>Cucujiformia</taxon>
        <taxon>Tenebrionidae</taxon>
        <taxon>Zophobas</taxon>
    </lineage>
</organism>
<sequence length="55" mass="5990">MFSNSELIAHAVQLKVMPEQLKFSKLVMEGLQSGDIAAVTEEELLSGAARGFNRP</sequence>
<evidence type="ECO:0000313" key="1">
    <source>
        <dbReference type="EMBL" id="KAJ3628720.1"/>
    </source>
</evidence>
<dbReference type="AlphaFoldDB" id="A0AA38HIU3"/>
<keyword evidence="2" id="KW-1185">Reference proteome</keyword>
<comment type="caution">
    <text evidence="1">The sequence shown here is derived from an EMBL/GenBank/DDBJ whole genome shotgun (WGS) entry which is preliminary data.</text>
</comment>
<gene>
    <name evidence="1" type="ORF">Zmor_003893</name>
</gene>
<reference evidence="1" key="1">
    <citation type="journal article" date="2023" name="G3 (Bethesda)">
        <title>Whole genome assemblies of Zophobas morio and Tenebrio molitor.</title>
        <authorList>
            <person name="Kaur S."/>
            <person name="Stinson S.A."/>
            <person name="diCenzo G.C."/>
        </authorList>
    </citation>
    <scope>NUCLEOTIDE SEQUENCE</scope>
    <source>
        <strain evidence="1">QUZm001</strain>
    </source>
</reference>